<accession>A0A9W7BJN4</accession>
<proteinExistence type="predicted"/>
<evidence type="ECO:0000313" key="2">
    <source>
        <dbReference type="Proteomes" id="UP001165085"/>
    </source>
</evidence>
<reference evidence="2" key="1">
    <citation type="journal article" date="2023" name="Commun. Biol.">
        <title>Genome analysis of Parmales, the sister group of diatoms, reveals the evolutionary specialization of diatoms from phago-mixotrophs to photoautotrophs.</title>
        <authorList>
            <person name="Ban H."/>
            <person name="Sato S."/>
            <person name="Yoshikawa S."/>
            <person name="Yamada K."/>
            <person name="Nakamura Y."/>
            <person name="Ichinomiya M."/>
            <person name="Sato N."/>
            <person name="Blanc-Mathieu R."/>
            <person name="Endo H."/>
            <person name="Kuwata A."/>
            <person name="Ogata H."/>
        </authorList>
    </citation>
    <scope>NUCLEOTIDE SEQUENCE [LARGE SCALE GENOMIC DNA]</scope>
    <source>
        <strain evidence="2">NIES 3701</strain>
    </source>
</reference>
<organism evidence="1 2">
    <name type="scientific">Triparma strigata</name>
    <dbReference type="NCBI Taxonomy" id="1606541"/>
    <lineage>
        <taxon>Eukaryota</taxon>
        <taxon>Sar</taxon>
        <taxon>Stramenopiles</taxon>
        <taxon>Ochrophyta</taxon>
        <taxon>Bolidophyceae</taxon>
        <taxon>Parmales</taxon>
        <taxon>Triparmaceae</taxon>
        <taxon>Triparma</taxon>
    </lineage>
</organism>
<keyword evidence="2" id="KW-1185">Reference proteome</keyword>
<dbReference type="Proteomes" id="UP001165085">
    <property type="component" value="Unassembled WGS sequence"/>
</dbReference>
<evidence type="ECO:0000313" key="1">
    <source>
        <dbReference type="EMBL" id="GMH88867.1"/>
    </source>
</evidence>
<comment type="caution">
    <text evidence="1">The sequence shown here is derived from an EMBL/GenBank/DDBJ whole genome shotgun (WGS) entry which is preliminary data.</text>
</comment>
<protein>
    <submittedName>
        <fullName evidence="1">Uncharacterized protein</fullName>
    </submittedName>
</protein>
<dbReference type="EMBL" id="BRXY01000348">
    <property type="protein sequence ID" value="GMH88867.1"/>
    <property type="molecule type" value="Genomic_DNA"/>
</dbReference>
<dbReference type="AlphaFoldDB" id="A0A9W7BJN4"/>
<dbReference type="OrthoDB" id="204452at2759"/>
<name>A0A9W7BJN4_9STRA</name>
<sequence>MFFKRSVVQLNHTTFVSQRKLSFVTPRSKVTMNKLLLNLTSQRSSLESAVSMKAAERALKMGIGGIEIVRSDVEESHLRSLLSTLEGSVPLPPIFMKIGYDSETSSNLLHSPEWVSHQIGTSKLVEEGYKVVLVMHNVEEIRLKGEGRMEPKKFAENMKTVNDTFQGFVDKYENVGSYGLSSNGIGLPVEHPLHLSVEAFVGTAGAGFRHLFFPFNCVEEKGVSQVPRDRRYETVGFRPLTGYPDGGTGEGFPLKLVDHIITRGGGGGEEVSTHLLKSPPEAYQLALSLALGHFDAEELVLAQGDRTLTPEERETLDGCKLLQGLILEEDRSLDRIRSFAAYEKNLTEKIILTIHENFEELDEESTEVLAKFFMWHGAAVRFYTARETRKLLRVGGDDGGSQEHNVPVEESLQSYALKHALGQDAVDRVSLGLTKVEYVKEFEMMLAEY</sequence>
<gene>
    <name evidence="1" type="ORF">TrST_g3656</name>
</gene>